<proteinExistence type="predicted"/>
<keyword evidence="1" id="KW-1133">Transmembrane helix</keyword>
<dbReference type="EMBL" id="JAMWDU010000004">
    <property type="protein sequence ID" value="MCP8887825.1"/>
    <property type="molecule type" value="Genomic_DNA"/>
</dbReference>
<evidence type="ECO:0000313" key="2">
    <source>
        <dbReference type="EMBL" id="MCP8887825.1"/>
    </source>
</evidence>
<feature type="transmembrane region" description="Helical" evidence="1">
    <location>
        <begin position="7"/>
        <end position="26"/>
    </location>
</feature>
<reference evidence="2" key="1">
    <citation type="submission" date="2022-06" db="EMBL/GenBank/DDBJ databases">
        <title>Devosia sp. XJ19-45 genome assembly.</title>
        <authorList>
            <person name="Li B."/>
            <person name="Cai M."/>
            <person name="Nie G."/>
            <person name="Li W."/>
        </authorList>
    </citation>
    <scope>NUCLEOTIDE SEQUENCE</scope>
    <source>
        <strain evidence="2">XJ19-45</strain>
    </source>
</reference>
<name>A0A9Q4AQ70_9HYPH</name>
<keyword evidence="1" id="KW-0472">Membrane</keyword>
<organism evidence="2 3">
    <name type="scientific">Devosia ureilytica</name>
    <dbReference type="NCBI Taxonomy" id="2952754"/>
    <lineage>
        <taxon>Bacteria</taxon>
        <taxon>Pseudomonadati</taxon>
        <taxon>Pseudomonadota</taxon>
        <taxon>Alphaproteobacteria</taxon>
        <taxon>Hyphomicrobiales</taxon>
        <taxon>Devosiaceae</taxon>
        <taxon>Devosia</taxon>
    </lineage>
</organism>
<gene>
    <name evidence="2" type="ORF">NF348_11945</name>
</gene>
<comment type="caution">
    <text evidence="2">The sequence shown here is derived from an EMBL/GenBank/DDBJ whole genome shotgun (WGS) entry which is preliminary data.</text>
</comment>
<keyword evidence="1" id="KW-0812">Transmembrane</keyword>
<keyword evidence="3" id="KW-1185">Reference proteome</keyword>
<dbReference type="RefSeq" id="WP_254674911.1">
    <property type="nucleotide sequence ID" value="NZ_JAMWDU010000004.1"/>
</dbReference>
<accession>A0A9Q4AQ70</accession>
<sequence>MAQSSPLLGLGLNSGVVFLLLFWLGLDQLVIPVEERRLECAVGPAFRDYAATTRRWL</sequence>
<dbReference type="Gene3D" id="1.20.120.1630">
    <property type="match status" value="1"/>
</dbReference>
<dbReference type="AlphaFoldDB" id="A0A9Q4AQ70"/>
<evidence type="ECO:0000313" key="3">
    <source>
        <dbReference type="Proteomes" id="UP001060275"/>
    </source>
</evidence>
<dbReference type="Proteomes" id="UP001060275">
    <property type="component" value="Unassembled WGS sequence"/>
</dbReference>
<protein>
    <submittedName>
        <fullName evidence="2">Uncharacterized protein</fullName>
    </submittedName>
</protein>
<evidence type="ECO:0000256" key="1">
    <source>
        <dbReference type="SAM" id="Phobius"/>
    </source>
</evidence>